<dbReference type="SMART" id="SM00387">
    <property type="entry name" value="HATPase_c"/>
    <property type="match status" value="1"/>
</dbReference>
<keyword evidence="5" id="KW-0418">Kinase</keyword>
<dbReference type="InterPro" id="IPR035965">
    <property type="entry name" value="PAS-like_dom_sf"/>
</dbReference>
<dbReference type="Pfam" id="PF13185">
    <property type="entry name" value="GAF_2"/>
    <property type="match status" value="1"/>
</dbReference>
<dbReference type="Gene3D" id="3.30.565.10">
    <property type="entry name" value="Histidine kinase-like ATPase, C-terminal domain"/>
    <property type="match status" value="1"/>
</dbReference>
<evidence type="ECO:0000256" key="5">
    <source>
        <dbReference type="ARBA" id="ARBA00022777"/>
    </source>
</evidence>
<evidence type="ECO:0000256" key="2">
    <source>
        <dbReference type="ARBA" id="ARBA00012438"/>
    </source>
</evidence>
<dbReference type="InterPro" id="IPR003594">
    <property type="entry name" value="HATPase_dom"/>
</dbReference>
<evidence type="ECO:0000259" key="7">
    <source>
        <dbReference type="PROSITE" id="PS50109"/>
    </source>
</evidence>
<evidence type="ECO:0000256" key="6">
    <source>
        <dbReference type="ARBA" id="ARBA00023012"/>
    </source>
</evidence>
<dbReference type="InterPro" id="IPR000700">
    <property type="entry name" value="PAS-assoc_C"/>
</dbReference>
<dbReference type="InterPro" id="IPR050736">
    <property type="entry name" value="Sensor_HK_Regulatory"/>
</dbReference>
<dbReference type="InterPro" id="IPR003018">
    <property type="entry name" value="GAF"/>
</dbReference>
<dbReference type="Gene3D" id="3.30.450.40">
    <property type="match status" value="1"/>
</dbReference>
<evidence type="ECO:0000256" key="4">
    <source>
        <dbReference type="ARBA" id="ARBA00022679"/>
    </source>
</evidence>
<reference evidence="10 11" key="1">
    <citation type="submission" date="2019-07" db="EMBL/GenBank/DDBJ databases">
        <title>Whole genome shotgun sequence of Skermanella aerolata NBRC 106429.</title>
        <authorList>
            <person name="Hosoyama A."/>
            <person name="Uohara A."/>
            <person name="Ohji S."/>
            <person name="Ichikawa N."/>
        </authorList>
    </citation>
    <scope>NUCLEOTIDE SEQUENCE [LARGE SCALE GENOMIC DNA]</scope>
    <source>
        <strain evidence="10 11">NBRC 106429</strain>
    </source>
</reference>
<dbReference type="GO" id="GO:0000155">
    <property type="term" value="F:phosphorelay sensor kinase activity"/>
    <property type="evidence" value="ECO:0007669"/>
    <property type="project" value="InterPro"/>
</dbReference>
<dbReference type="InterPro" id="IPR004358">
    <property type="entry name" value="Sig_transdc_His_kin-like_C"/>
</dbReference>
<dbReference type="SMART" id="SM00091">
    <property type="entry name" value="PAS"/>
    <property type="match status" value="1"/>
</dbReference>
<dbReference type="Pfam" id="PF02518">
    <property type="entry name" value="HATPase_c"/>
    <property type="match status" value="1"/>
</dbReference>
<keyword evidence="3" id="KW-0597">Phosphoprotein</keyword>
<keyword evidence="11" id="KW-1185">Reference proteome</keyword>
<evidence type="ECO:0000313" key="11">
    <source>
        <dbReference type="Proteomes" id="UP000321523"/>
    </source>
</evidence>
<dbReference type="PANTHER" id="PTHR43711">
    <property type="entry name" value="TWO-COMPONENT HISTIDINE KINASE"/>
    <property type="match status" value="1"/>
</dbReference>
<dbReference type="InterPro" id="IPR036097">
    <property type="entry name" value="HisK_dim/P_sf"/>
</dbReference>
<feature type="domain" description="PAS" evidence="8">
    <location>
        <begin position="107"/>
        <end position="179"/>
    </location>
</feature>
<dbReference type="InterPro" id="IPR001610">
    <property type="entry name" value="PAC"/>
</dbReference>
<dbReference type="Pfam" id="PF08447">
    <property type="entry name" value="PAS_3"/>
    <property type="match status" value="1"/>
</dbReference>
<sequence>MATGEIPFDPSAEAWRSDAVGKEAPTVADIFSDPAWGAFREFALSQGIRTCWSFPLLADDVVHGILAIHHEEKRRPDEREIAVARRLARLAAVAVLRRPADEPLRRNAERHALAAQGADIGIWDWDIERDTLYWSPLLKTMAGLSPEDEPVPGTTFNDLLHSEDRERVEEVLERHLAERQPFDTDCRLRLPDGGHRWVRIKAQATWNADGQPVRLAGCLYDITDQRRAEDKLRAAWDAAETASRAKSLFLAAVCQELQTPLDTILGMEEILKDAVPNLPGTRRQESSATVFRSGQQLLGLIDSILDMARLEAEQVEFHEETVALAAVLDEAIQSVRLSQREPRHRLTLDLPSPLPVLSADRRSLKQVLINVLSDAVKSTSNNGRVAVRVGRIGEDLEIVVEDDGTGRIHDVAPSVLHPLYRIEDIMARRRQDITLGLFVAKVLVERHGGTIQVESKPDRGKIVYIKLPAERLPGGMVRQVDGPRAWRHIARHVI</sequence>
<dbReference type="PROSITE" id="PS50109">
    <property type="entry name" value="HIS_KIN"/>
    <property type="match status" value="1"/>
</dbReference>
<evidence type="ECO:0000256" key="3">
    <source>
        <dbReference type="ARBA" id="ARBA00022553"/>
    </source>
</evidence>
<dbReference type="Gene3D" id="3.30.450.20">
    <property type="entry name" value="PAS domain"/>
    <property type="match status" value="1"/>
</dbReference>
<dbReference type="NCBIfam" id="TIGR00229">
    <property type="entry name" value="sensory_box"/>
    <property type="match status" value="1"/>
</dbReference>
<dbReference type="Gene3D" id="1.10.287.130">
    <property type="match status" value="1"/>
</dbReference>
<evidence type="ECO:0000256" key="1">
    <source>
        <dbReference type="ARBA" id="ARBA00000085"/>
    </source>
</evidence>
<organism evidence="10 11">
    <name type="scientific">Skermanella aerolata</name>
    <dbReference type="NCBI Taxonomy" id="393310"/>
    <lineage>
        <taxon>Bacteria</taxon>
        <taxon>Pseudomonadati</taxon>
        <taxon>Pseudomonadota</taxon>
        <taxon>Alphaproteobacteria</taxon>
        <taxon>Rhodospirillales</taxon>
        <taxon>Azospirillaceae</taxon>
        <taxon>Skermanella</taxon>
    </lineage>
</organism>
<dbReference type="SMART" id="SM00388">
    <property type="entry name" value="HisKA"/>
    <property type="match status" value="1"/>
</dbReference>
<evidence type="ECO:0000313" key="10">
    <source>
        <dbReference type="EMBL" id="GEO39939.1"/>
    </source>
</evidence>
<accession>A0A512DTZ2</accession>
<dbReference type="CDD" id="cd00130">
    <property type="entry name" value="PAS"/>
    <property type="match status" value="1"/>
</dbReference>
<dbReference type="PRINTS" id="PR00344">
    <property type="entry name" value="BCTRLSENSOR"/>
</dbReference>
<dbReference type="InterPro" id="IPR036890">
    <property type="entry name" value="HATPase_C_sf"/>
</dbReference>
<dbReference type="SUPFAM" id="SSF55785">
    <property type="entry name" value="PYP-like sensor domain (PAS domain)"/>
    <property type="match status" value="1"/>
</dbReference>
<dbReference type="SMART" id="SM00086">
    <property type="entry name" value="PAC"/>
    <property type="match status" value="1"/>
</dbReference>
<dbReference type="SUPFAM" id="SSF47384">
    <property type="entry name" value="Homodimeric domain of signal transducing histidine kinase"/>
    <property type="match status" value="1"/>
</dbReference>
<dbReference type="InterPro" id="IPR013655">
    <property type="entry name" value="PAS_fold_3"/>
</dbReference>
<dbReference type="AlphaFoldDB" id="A0A512DTZ2"/>
<dbReference type="InterPro" id="IPR003661">
    <property type="entry name" value="HisK_dim/P_dom"/>
</dbReference>
<dbReference type="EC" id="2.7.13.3" evidence="2"/>
<comment type="caution">
    <text evidence="10">The sequence shown here is derived from an EMBL/GenBank/DDBJ whole genome shotgun (WGS) entry which is preliminary data.</text>
</comment>
<comment type="catalytic activity">
    <reaction evidence="1">
        <text>ATP + protein L-histidine = ADP + protein N-phospho-L-histidine.</text>
        <dbReference type="EC" id="2.7.13.3"/>
    </reaction>
</comment>
<evidence type="ECO:0000259" key="9">
    <source>
        <dbReference type="PROSITE" id="PS50113"/>
    </source>
</evidence>
<dbReference type="PANTHER" id="PTHR43711:SF31">
    <property type="entry name" value="HISTIDINE KINASE"/>
    <property type="match status" value="1"/>
</dbReference>
<gene>
    <name evidence="10" type="ORF">SAE02_40870</name>
</gene>
<dbReference type="EMBL" id="BJYZ01000019">
    <property type="protein sequence ID" value="GEO39939.1"/>
    <property type="molecule type" value="Genomic_DNA"/>
</dbReference>
<proteinExistence type="predicted"/>
<dbReference type="SUPFAM" id="SSF55781">
    <property type="entry name" value="GAF domain-like"/>
    <property type="match status" value="1"/>
</dbReference>
<dbReference type="Proteomes" id="UP000321523">
    <property type="component" value="Unassembled WGS sequence"/>
</dbReference>
<dbReference type="InterPro" id="IPR005467">
    <property type="entry name" value="His_kinase_dom"/>
</dbReference>
<feature type="domain" description="PAC" evidence="9">
    <location>
        <begin position="182"/>
        <end position="234"/>
    </location>
</feature>
<evidence type="ECO:0000259" key="8">
    <source>
        <dbReference type="PROSITE" id="PS50112"/>
    </source>
</evidence>
<dbReference type="InterPro" id="IPR029016">
    <property type="entry name" value="GAF-like_dom_sf"/>
</dbReference>
<dbReference type="InterPro" id="IPR000014">
    <property type="entry name" value="PAS"/>
</dbReference>
<dbReference type="PROSITE" id="PS50113">
    <property type="entry name" value="PAC"/>
    <property type="match status" value="1"/>
</dbReference>
<protein>
    <recommendedName>
        <fullName evidence="2">histidine kinase</fullName>
        <ecNumber evidence="2">2.7.13.3</ecNumber>
    </recommendedName>
</protein>
<keyword evidence="6" id="KW-0902">Two-component regulatory system</keyword>
<name>A0A512DTZ2_9PROT</name>
<feature type="domain" description="Histidine kinase" evidence="7">
    <location>
        <begin position="252"/>
        <end position="471"/>
    </location>
</feature>
<dbReference type="PROSITE" id="PS50112">
    <property type="entry name" value="PAS"/>
    <property type="match status" value="1"/>
</dbReference>
<dbReference type="CDD" id="cd00075">
    <property type="entry name" value="HATPase"/>
    <property type="match status" value="1"/>
</dbReference>
<keyword evidence="4" id="KW-0808">Transferase</keyword>
<dbReference type="Pfam" id="PF00512">
    <property type="entry name" value="HisKA"/>
    <property type="match status" value="1"/>
</dbReference>
<dbReference type="SUPFAM" id="SSF55874">
    <property type="entry name" value="ATPase domain of HSP90 chaperone/DNA topoisomerase II/histidine kinase"/>
    <property type="match status" value="1"/>
</dbReference>
<dbReference type="CDD" id="cd00082">
    <property type="entry name" value="HisKA"/>
    <property type="match status" value="1"/>
</dbReference>